<evidence type="ECO:0000313" key="3">
    <source>
        <dbReference type="Proteomes" id="UP000480350"/>
    </source>
</evidence>
<protein>
    <submittedName>
        <fullName evidence="2">Uncharacterized protein</fullName>
    </submittedName>
</protein>
<evidence type="ECO:0000256" key="1">
    <source>
        <dbReference type="SAM" id="SignalP"/>
    </source>
</evidence>
<dbReference type="SUPFAM" id="SSF52096">
    <property type="entry name" value="ClpP/crotonase"/>
    <property type="match status" value="1"/>
</dbReference>
<feature type="chain" id="PRO_5028834740" evidence="1">
    <location>
        <begin position="19"/>
        <end position="188"/>
    </location>
</feature>
<dbReference type="AlphaFoldDB" id="A0A7C9IG70"/>
<keyword evidence="1" id="KW-0732">Signal</keyword>
<accession>A0A7C9IG70</accession>
<dbReference type="Gene3D" id="3.90.226.10">
    <property type="entry name" value="2-enoyl-CoA Hydratase, Chain A, domain 1"/>
    <property type="match status" value="1"/>
</dbReference>
<gene>
    <name evidence="2" type="ORF">GQ651_09750</name>
</gene>
<dbReference type="EMBL" id="WUPT01000002">
    <property type="protein sequence ID" value="MXQ08124.1"/>
    <property type="molecule type" value="Genomic_DNA"/>
</dbReference>
<comment type="caution">
    <text evidence="2">The sequence shown here is derived from an EMBL/GenBank/DDBJ whole genome shotgun (WGS) entry which is preliminary data.</text>
</comment>
<evidence type="ECO:0000313" key="2">
    <source>
        <dbReference type="EMBL" id="MXQ08124.1"/>
    </source>
</evidence>
<dbReference type="Proteomes" id="UP000480350">
    <property type="component" value="Unassembled WGS sequence"/>
</dbReference>
<reference evidence="2 3" key="2">
    <citation type="submission" date="2020-03" db="EMBL/GenBank/DDBJ databases">
        <title>Kangsaoukella pontilimi gen. nov., sp. nov., a new member of the family Rhodobacteraceae isolated from a tidal mudflat.</title>
        <authorList>
            <person name="Kim I.S."/>
        </authorList>
    </citation>
    <scope>NUCLEOTIDE SEQUENCE [LARGE SCALE GENOMIC DNA]</scope>
    <source>
        <strain evidence="2 3">GH1-50</strain>
    </source>
</reference>
<organism evidence="2 3">
    <name type="scientific">Kangsaoukella pontilimi</name>
    <dbReference type="NCBI Taxonomy" id="2691042"/>
    <lineage>
        <taxon>Bacteria</taxon>
        <taxon>Pseudomonadati</taxon>
        <taxon>Pseudomonadota</taxon>
        <taxon>Alphaproteobacteria</taxon>
        <taxon>Rhodobacterales</taxon>
        <taxon>Paracoccaceae</taxon>
        <taxon>Kangsaoukella</taxon>
    </lineage>
</organism>
<feature type="signal peptide" evidence="1">
    <location>
        <begin position="1"/>
        <end position="18"/>
    </location>
</feature>
<dbReference type="RefSeq" id="WP_160764070.1">
    <property type="nucleotide sequence ID" value="NZ_WUPT01000002.1"/>
</dbReference>
<dbReference type="InterPro" id="IPR029045">
    <property type="entry name" value="ClpP/crotonase-like_dom_sf"/>
</dbReference>
<keyword evidence="3" id="KW-1185">Reference proteome</keyword>
<reference evidence="2 3" key="1">
    <citation type="submission" date="2019-12" db="EMBL/GenBank/DDBJ databases">
        <authorList>
            <person name="Lee S.D."/>
        </authorList>
    </citation>
    <scope>NUCLEOTIDE SEQUENCE [LARGE SCALE GENOMIC DNA]</scope>
    <source>
        <strain evidence="2 3">GH1-50</strain>
    </source>
</reference>
<name>A0A7C9IG70_9RHOB</name>
<dbReference type="PROSITE" id="PS51257">
    <property type="entry name" value="PROKAR_LIPOPROTEIN"/>
    <property type="match status" value="1"/>
</dbReference>
<proteinExistence type="predicted"/>
<sequence>MLSRLLAALALIALTACGVPRDGLLVSPSAEPLGGGLFVETLTDGEQILVLDGEITGETSFQFQAVLQQADVFGLVIAQSPGGNLLAAHQIGRVIAANGINTAVLVSCQSACVDVFIAGRERSIAADAELGLHAASDPDFGYSLDKPYWSSFGLSAVNDAAYKVPFGKIWVVDAEQAVELRLATEILK</sequence>